<evidence type="ECO:0000259" key="1">
    <source>
        <dbReference type="Pfam" id="PF17919"/>
    </source>
</evidence>
<dbReference type="EMBL" id="JAEACU010000005">
    <property type="protein sequence ID" value="KAH7528971.1"/>
    <property type="molecule type" value="Genomic_DNA"/>
</dbReference>
<organism evidence="2 3">
    <name type="scientific">Ziziphus jujuba var. spinosa</name>
    <dbReference type="NCBI Taxonomy" id="714518"/>
    <lineage>
        <taxon>Eukaryota</taxon>
        <taxon>Viridiplantae</taxon>
        <taxon>Streptophyta</taxon>
        <taxon>Embryophyta</taxon>
        <taxon>Tracheophyta</taxon>
        <taxon>Spermatophyta</taxon>
        <taxon>Magnoliopsida</taxon>
        <taxon>eudicotyledons</taxon>
        <taxon>Gunneridae</taxon>
        <taxon>Pentapetalae</taxon>
        <taxon>rosids</taxon>
        <taxon>fabids</taxon>
        <taxon>Rosales</taxon>
        <taxon>Rhamnaceae</taxon>
        <taxon>Paliureae</taxon>
        <taxon>Ziziphus</taxon>
    </lineage>
</organism>
<dbReference type="InterPro" id="IPR051320">
    <property type="entry name" value="Viral_Replic_Matur_Polypro"/>
</dbReference>
<feature type="domain" description="Reverse transcriptase/retrotransposon-derived protein RNase H-like" evidence="1">
    <location>
        <begin position="137"/>
        <end position="182"/>
    </location>
</feature>
<sequence length="183" mass="20902">MVANGEHIECSGRCVGVTMNIQDCPIQTDFFVLPAALFQVVLGIQWLEMLEPIETNYRKLTMKFQFNSRTHVILGIRRAFISMMEASDLYAIYSVVYFLKGVQEFLGLAGYYRKFIIDFGGIAAPLTKLLTKTRFCWNNEAEDAFDRLKQALTTPPVLRFLDFTKTFIVENDAYGEGIETILI</sequence>
<proteinExistence type="predicted"/>
<name>A0A978VF32_ZIZJJ</name>
<dbReference type="PANTHER" id="PTHR33064:SF37">
    <property type="entry name" value="RIBONUCLEASE H"/>
    <property type="match status" value="1"/>
</dbReference>
<dbReference type="CDD" id="cd00303">
    <property type="entry name" value="retropepsin_like"/>
    <property type="match status" value="1"/>
</dbReference>
<dbReference type="FunFam" id="3.30.70.270:FF:000020">
    <property type="entry name" value="Transposon Tf2-6 polyprotein-like Protein"/>
    <property type="match status" value="1"/>
</dbReference>
<dbReference type="InterPro" id="IPR041577">
    <property type="entry name" value="RT_RNaseH_2"/>
</dbReference>
<accession>A0A978VF32</accession>
<dbReference type="InterPro" id="IPR043502">
    <property type="entry name" value="DNA/RNA_pol_sf"/>
</dbReference>
<gene>
    <name evidence="2" type="ORF">FEM48_Zijuj05G0134100</name>
</gene>
<comment type="caution">
    <text evidence="2">The sequence shown here is derived from an EMBL/GenBank/DDBJ whole genome shotgun (WGS) entry which is preliminary data.</text>
</comment>
<dbReference type="PANTHER" id="PTHR33064">
    <property type="entry name" value="POL PROTEIN"/>
    <property type="match status" value="1"/>
</dbReference>
<dbReference type="AlphaFoldDB" id="A0A978VF32"/>
<dbReference type="Gene3D" id="3.30.70.270">
    <property type="match status" value="1"/>
</dbReference>
<reference evidence="2" key="1">
    <citation type="journal article" date="2021" name="Front. Plant Sci.">
        <title>Chromosome-Scale Genome Assembly for Chinese Sour Jujube and Insights Into Its Genome Evolution and Domestication Signature.</title>
        <authorList>
            <person name="Shen L.-Y."/>
            <person name="Luo H."/>
            <person name="Wang X.-L."/>
            <person name="Wang X.-M."/>
            <person name="Qiu X.-J."/>
            <person name="Liu H."/>
            <person name="Zhou S.-S."/>
            <person name="Jia K.-H."/>
            <person name="Nie S."/>
            <person name="Bao Y.-T."/>
            <person name="Zhang R.-G."/>
            <person name="Yun Q.-Z."/>
            <person name="Chai Y.-H."/>
            <person name="Lu J.-Y."/>
            <person name="Li Y."/>
            <person name="Zhao S.-W."/>
            <person name="Mao J.-F."/>
            <person name="Jia S.-G."/>
            <person name="Mao Y.-M."/>
        </authorList>
    </citation>
    <scope>NUCLEOTIDE SEQUENCE</scope>
    <source>
        <strain evidence="2">AT0</strain>
        <tissue evidence="2">Leaf</tissue>
    </source>
</reference>
<dbReference type="Proteomes" id="UP000813462">
    <property type="component" value="Unassembled WGS sequence"/>
</dbReference>
<evidence type="ECO:0000313" key="2">
    <source>
        <dbReference type="EMBL" id="KAH7528971.1"/>
    </source>
</evidence>
<dbReference type="InterPro" id="IPR043128">
    <property type="entry name" value="Rev_trsase/Diguanyl_cyclase"/>
</dbReference>
<protein>
    <recommendedName>
        <fullName evidence="1">Reverse transcriptase/retrotransposon-derived protein RNase H-like domain-containing protein</fullName>
    </recommendedName>
</protein>
<dbReference type="SUPFAM" id="SSF56672">
    <property type="entry name" value="DNA/RNA polymerases"/>
    <property type="match status" value="1"/>
</dbReference>
<dbReference type="Pfam" id="PF17919">
    <property type="entry name" value="RT_RNaseH_2"/>
    <property type="match status" value="1"/>
</dbReference>
<evidence type="ECO:0000313" key="3">
    <source>
        <dbReference type="Proteomes" id="UP000813462"/>
    </source>
</evidence>